<dbReference type="InterPro" id="IPR035897">
    <property type="entry name" value="Toll_tir_struct_dom_sf"/>
</dbReference>
<evidence type="ECO:0000313" key="2">
    <source>
        <dbReference type="EMBL" id="AKC01902.1"/>
    </source>
</evidence>
<protein>
    <submittedName>
        <fullName evidence="2">Truncated myeloid differentiation primary response protein 88-1</fullName>
    </submittedName>
</protein>
<dbReference type="SUPFAM" id="SSF52200">
    <property type="entry name" value="Toll/Interleukin receptor TIR domain"/>
    <property type="match status" value="1"/>
</dbReference>
<dbReference type="PROSITE" id="PS50104">
    <property type="entry name" value="TIR"/>
    <property type="match status" value="1"/>
</dbReference>
<dbReference type="InterPro" id="IPR000157">
    <property type="entry name" value="TIR_dom"/>
</dbReference>
<dbReference type="EMBL" id="KP222301">
    <property type="protein sequence ID" value="AKC01902.1"/>
    <property type="molecule type" value="mRNA"/>
</dbReference>
<dbReference type="GO" id="GO:0070976">
    <property type="term" value="F:TIR domain binding"/>
    <property type="evidence" value="ECO:0007669"/>
    <property type="project" value="InterPro"/>
</dbReference>
<dbReference type="GO" id="GO:0005886">
    <property type="term" value="C:plasma membrane"/>
    <property type="evidence" value="ECO:0007669"/>
    <property type="project" value="TreeGrafter"/>
</dbReference>
<evidence type="ECO:0000259" key="1">
    <source>
        <dbReference type="PROSITE" id="PS50104"/>
    </source>
</evidence>
<dbReference type="InterPro" id="IPR017281">
    <property type="entry name" value="Myelin_different_resp_MyD88"/>
</dbReference>
<dbReference type="PANTHER" id="PTHR15079">
    <property type="entry name" value="MYD88"/>
    <property type="match status" value="1"/>
</dbReference>
<reference evidence="2" key="1">
    <citation type="journal article" date="2015" name="Fish Shellfish Immunol.">
        <title>Expression and function analysis of two naturally truncated MyD88 variants in the Pacific oyster Crassostrea gigas.</title>
        <authorList>
            <person name="Xu F."/>
            <person name="Zhang Y."/>
            <person name="Li J."/>
            <person name="Zhang Y."/>
            <person name="Xiang Z."/>
            <person name="Yu Z."/>
        </authorList>
    </citation>
    <scope>NUCLEOTIDE SEQUENCE</scope>
</reference>
<sequence>MGAYDYDAFVIYNPHGQDQEFVSLMTQVLTSPPYNLRLYVPWTDNNEPFEAVATAENIEKRCRKVLVVISAASLESDLFHFQLKVAHSMSPGARSRKIIPIRLDSTEVPAVIRFTTSCDYYKKELRVFVWDRLNSAFCNCDDNYKSRISKALSLPEKRALPDLIPTSPLKRVQSWWRLKASVA</sequence>
<dbReference type="GO" id="GO:0050830">
    <property type="term" value="P:defense response to Gram-positive bacterium"/>
    <property type="evidence" value="ECO:0007669"/>
    <property type="project" value="TreeGrafter"/>
</dbReference>
<dbReference type="GO" id="GO:0034142">
    <property type="term" value="P:toll-like receptor 4 signaling pathway"/>
    <property type="evidence" value="ECO:0007669"/>
    <property type="project" value="TreeGrafter"/>
</dbReference>
<organism evidence="2">
    <name type="scientific">Magallana gigas</name>
    <name type="common">Pacific oyster</name>
    <name type="synonym">Crassostrea gigas</name>
    <dbReference type="NCBI Taxonomy" id="29159"/>
    <lineage>
        <taxon>Eukaryota</taxon>
        <taxon>Metazoa</taxon>
        <taxon>Spiralia</taxon>
        <taxon>Lophotrochozoa</taxon>
        <taxon>Mollusca</taxon>
        <taxon>Bivalvia</taxon>
        <taxon>Autobranchia</taxon>
        <taxon>Pteriomorphia</taxon>
        <taxon>Ostreida</taxon>
        <taxon>Ostreoidea</taxon>
        <taxon>Ostreidae</taxon>
        <taxon>Magallana</taxon>
    </lineage>
</organism>
<name>A0A0E3X9H0_MAGGI</name>
<dbReference type="GO" id="GO:0045087">
    <property type="term" value="P:innate immune response"/>
    <property type="evidence" value="ECO:0007669"/>
    <property type="project" value="TreeGrafter"/>
</dbReference>
<dbReference type="GO" id="GO:0008063">
    <property type="term" value="P:Toll signaling pathway"/>
    <property type="evidence" value="ECO:0007669"/>
    <property type="project" value="TreeGrafter"/>
</dbReference>
<dbReference type="AlphaFoldDB" id="A0A0E3X9H0"/>
<dbReference type="PANTHER" id="PTHR15079:SF3">
    <property type="entry name" value="MYELOID DIFFERENTIATION PRIMARY RESPONSE PROTEIN MYD88"/>
    <property type="match status" value="1"/>
</dbReference>
<feature type="domain" description="TIR" evidence="1">
    <location>
        <begin position="4"/>
        <end position="137"/>
    </location>
</feature>
<proteinExistence type="evidence at transcript level"/>
<dbReference type="Gene3D" id="3.40.50.10140">
    <property type="entry name" value="Toll/interleukin-1 receptor homology (TIR) domain"/>
    <property type="match status" value="1"/>
</dbReference>
<accession>A0A0E3X9H0</accession>
<dbReference type="GO" id="GO:0043123">
    <property type="term" value="P:positive regulation of canonical NF-kappaB signal transduction"/>
    <property type="evidence" value="ECO:0007669"/>
    <property type="project" value="InterPro"/>
</dbReference>
<dbReference type="GO" id="GO:0035325">
    <property type="term" value="F:Toll-like receptor binding"/>
    <property type="evidence" value="ECO:0007669"/>
    <property type="project" value="TreeGrafter"/>
</dbReference>
<dbReference type="GO" id="GO:0002755">
    <property type="term" value="P:MyD88-dependent toll-like receptor signaling pathway"/>
    <property type="evidence" value="ECO:0007669"/>
    <property type="project" value="InterPro"/>
</dbReference>